<comment type="caution">
    <text evidence="3">The sequence shown here is derived from an EMBL/GenBank/DDBJ whole genome shotgun (WGS) entry which is preliminary data.</text>
</comment>
<reference evidence="3" key="1">
    <citation type="submission" date="2020-11" db="EMBL/GenBank/DDBJ databases">
        <title>Novosphingobium aureum sp. nov., a marine bacterium isolated from sediment of a salt flat.</title>
        <authorList>
            <person name="Yoo Y."/>
            <person name="Kim J.-J."/>
        </authorList>
    </citation>
    <scope>NUCLEOTIDE SEQUENCE</scope>
    <source>
        <strain evidence="3">YJ-S2-02</strain>
    </source>
</reference>
<evidence type="ECO:0000313" key="4">
    <source>
        <dbReference type="Proteomes" id="UP000617634"/>
    </source>
</evidence>
<keyword evidence="2" id="KW-0472">Membrane</keyword>
<accession>A0A931ML19</accession>
<evidence type="ECO:0000256" key="1">
    <source>
        <dbReference type="SAM" id="MobiDB-lite"/>
    </source>
</evidence>
<evidence type="ECO:0000256" key="2">
    <source>
        <dbReference type="SAM" id="Phobius"/>
    </source>
</evidence>
<feature type="region of interest" description="Disordered" evidence="1">
    <location>
        <begin position="77"/>
        <end position="96"/>
    </location>
</feature>
<dbReference type="RefSeq" id="WP_197162979.1">
    <property type="nucleotide sequence ID" value="NZ_JADZGI010000001.1"/>
</dbReference>
<proteinExistence type="predicted"/>
<gene>
    <name evidence="3" type="ORF">I5E68_08740</name>
</gene>
<protein>
    <submittedName>
        <fullName evidence="3">Uncharacterized protein</fullName>
    </submittedName>
</protein>
<sequence length="173" mass="17474">MKSVRSGRTKSDGPSLKKMSVHFAVITLALTAVLAMFAQEHNPGSGHDEPVGEEQPVDEIAAAAQGQSSNQIAIASPRAVKGSFGPDRAISRGGGSIAAYDDGGYAQASSSATGGVPVPGAIGPLPEGMTLEEWLALHASPEQGMAQVGATQAQIDALIAQSQLRSGAASGIR</sequence>
<keyword evidence="2" id="KW-0812">Transmembrane</keyword>
<dbReference type="Proteomes" id="UP000617634">
    <property type="component" value="Unassembled WGS sequence"/>
</dbReference>
<feature type="transmembrane region" description="Helical" evidence="2">
    <location>
        <begin position="21"/>
        <end position="38"/>
    </location>
</feature>
<dbReference type="AlphaFoldDB" id="A0A931ML19"/>
<evidence type="ECO:0000313" key="3">
    <source>
        <dbReference type="EMBL" id="MBH0113034.1"/>
    </source>
</evidence>
<keyword evidence="2" id="KW-1133">Transmembrane helix</keyword>
<organism evidence="3 4">
    <name type="scientific">Novosphingobium aureum</name>
    <dbReference type="NCBI Taxonomy" id="2792964"/>
    <lineage>
        <taxon>Bacteria</taxon>
        <taxon>Pseudomonadati</taxon>
        <taxon>Pseudomonadota</taxon>
        <taxon>Alphaproteobacteria</taxon>
        <taxon>Sphingomonadales</taxon>
        <taxon>Sphingomonadaceae</taxon>
        <taxon>Novosphingobium</taxon>
    </lineage>
</organism>
<name>A0A931ML19_9SPHN</name>
<dbReference type="EMBL" id="JADZGI010000001">
    <property type="protein sequence ID" value="MBH0113034.1"/>
    <property type="molecule type" value="Genomic_DNA"/>
</dbReference>
<keyword evidence="4" id="KW-1185">Reference proteome</keyword>